<protein>
    <submittedName>
        <fullName evidence="1">Uncharacterized protein</fullName>
    </submittedName>
</protein>
<accession>A0A382Q651</accession>
<dbReference type="Gene3D" id="3.60.15.10">
    <property type="entry name" value="Ribonuclease Z/Hydroxyacylglutathione hydrolase-like"/>
    <property type="match status" value="1"/>
</dbReference>
<dbReference type="AlphaFoldDB" id="A0A382Q651"/>
<evidence type="ECO:0000313" key="1">
    <source>
        <dbReference type="EMBL" id="SVC81073.1"/>
    </source>
</evidence>
<sequence length="29" mass="2966">VLGTAQDGGFPQAGCKKDCCKKELGNVAK</sequence>
<organism evidence="1">
    <name type="scientific">marine metagenome</name>
    <dbReference type="NCBI Taxonomy" id="408172"/>
    <lineage>
        <taxon>unclassified sequences</taxon>
        <taxon>metagenomes</taxon>
        <taxon>ecological metagenomes</taxon>
    </lineage>
</organism>
<gene>
    <name evidence="1" type="ORF">METZ01_LOCUS333927</name>
</gene>
<reference evidence="1" key="1">
    <citation type="submission" date="2018-05" db="EMBL/GenBank/DDBJ databases">
        <authorList>
            <person name="Lanie J.A."/>
            <person name="Ng W.-L."/>
            <person name="Kazmierczak K.M."/>
            <person name="Andrzejewski T.M."/>
            <person name="Davidsen T.M."/>
            <person name="Wayne K.J."/>
            <person name="Tettelin H."/>
            <person name="Glass J.I."/>
            <person name="Rusch D."/>
            <person name="Podicherti R."/>
            <person name="Tsui H.-C.T."/>
            <person name="Winkler M.E."/>
        </authorList>
    </citation>
    <scope>NUCLEOTIDE SEQUENCE</scope>
</reference>
<feature type="non-terminal residue" evidence="1">
    <location>
        <position position="1"/>
    </location>
</feature>
<name>A0A382Q651_9ZZZZ</name>
<feature type="non-terminal residue" evidence="1">
    <location>
        <position position="29"/>
    </location>
</feature>
<dbReference type="InterPro" id="IPR036866">
    <property type="entry name" value="RibonucZ/Hydroxyglut_hydro"/>
</dbReference>
<dbReference type="EMBL" id="UINC01112261">
    <property type="protein sequence ID" value="SVC81073.1"/>
    <property type="molecule type" value="Genomic_DNA"/>
</dbReference>
<proteinExistence type="predicted"/>